<protein>
    <submittedName>
        <fullName evidence="1">Uncharacterized protein</fullName>
    </submittedName>
</protein>
<dbReference type="Proteomes" id="UP000190648">
    <property type="component" value="Unassembled WGS sequence"/>
</dbReference>
<keyword evidence="2" id="KW-1185">Reference proteome</keyword>
<gene>
    <name evidence="1" type="ORF">AV530_017173</name>
</gene>
<organism evidence="1 2">
    <name type="scientific">Patagioenas fasciata monilis</name>
    <dbReference type="NCBI Taxonomy" id="372326"/>
    <lineage>
        <taxon>Eukaryota</taxon>
        <taxon>Metazoa</taxon>
        <taxon>Chordata</taxon>
        <taxon>Craniata</taxon>
        <taxon>Vertebrata</taxon>
        <taxon>Euteleostomi</taxon>
        <taxon>Archelosauria</taxon>
        <taxon>Archosauria</taxon>
        <taxon>Dinosauria</taxon>
        <taxon>Saurischia</taxon>
        <taxon>Theropoda</taxon>
        <taxon>Coelurosauria</taxon>
        <taxon>Aves</taxon>
        <taxon>Neognathae</taxon>
        <taxon>Neoaves</taxon>
        <taxon>Columbimorphae</taxon>
        <taxon>Columbiformes</taxon>
        <taxon>Columbidae</taxon>
        <taxon>Patagioenas</taxon>
    </lineage>
</organism>
<dbReference type="EMBL" id="LSYS01007721">
    <property type="protein sequence ID" value="OPJ70807.1"/>
    <property type="molecule type" value="Genomic_DNA"/>
</dbReference>
<evidence type="ECO:0000313" key="2">
    <source>
        <dbReference type="Proteomes" id="UP000190648"/>
    </source>
</evidence>
<name>A0A1V4JGB4_PATFA</name>
<proteinExistence type="predicted"/>
<dbReference type="AlphaFoldDB" id="A0A1V4JGB4"/>
<evidence type="ECO:0000313" key="1">
    <source>
        <dbReference type="EMBL" id="OPJ70807.1"/>
    </source>
</evidence>
<comment type="caution">
    <text evidence="1">The sequence shown here is derived from an EMBL/GenBank/DDBJ whole genome shotgun (WGS) entry which is preliminary data.</text>
</comment>
<accession>A0A1V4JGB4</accession>
<reference evidence="1 2" key="1">
    <citation type="submission" date="2016-02" db="EMBL/GenBank/DDBJ databases">
        <title>Band-tailed pigeon sequencing and assembly.</title>
        <authorList>
            <person name="Soares A.E."/>
            <person name="Novak B.J."/>
            <person name="Rice E.S."/>
            <person name="O'Connell B."/>
            <person name="Chang D."/>
            <person name="Weber S."/>
            <person name="Shapiro B."/>
        </authorList>
    </citation>
    <scope>NUCLEOTIDE SEQUENCE [LARGE SCALE GENOMIC DNA]</scope>
    <source>
        <strain evidence="1">BTP2013</strain>
        <tissue evidence="1">Blood</tissue>
    </source>
</reference>
<sequence>MFSSLNNWSDEIYYLGRHVSLWFLGSRLLRLQEVGLESTVTQLLFQPDYGRALQEPQRGSCIVEHHGGNRNCL</sequence>